<evidence type="ECO:0000256" key="16">
    <source>
        <dbReference type="ARBA" id="ARBA00038164"/>
    </source>
</evidence>
<accession>A0A3M6V4K5</accession>
<dbReference type="GO" id="GO:0005886">
    <property type="term" value="C:plasma membrane"/>
    <property type="evidence" value="ECO:0007669"/>
    <property type="project" value="UniProtKB-SubCell"/>
</dbReference>
<keyword evidence="11" id="KW-0106">Calcium</keyword>
<dbReference type="InterPro" id="IPR051875">
    <property type="entry name" value="Calcineurin_B_homologous"/>
</dbReference>
<dbReference type="AlphaFoldDB" id="A0A3M6V4K5"/>
<evidence type="ECO:0000256" key="3">
    <source>
        <dbReference type="ARBA" id="ARBA00004496"/>
    </source>
</evidence>
<evidence type="ECO:0000256" key="13">
    <source>
        <dbReference type="ARBA" id="ARBA00023136"/>
    </source>
</evidence>
<organism evidence="18 19">
    <name type="scientific">Pocillopora damicornis</name>
    <name type="common">Cauliflower coral</name>
    <name type="synonym">Millepora damicornis</name>
    <dbReference type="NCBI Taxonomy" id="46731"/>
    <lineage>
        <taxon>Eukaryota</taxon>
        <taxon>Metazoa</taxon>
        <taxon>Cnidaria</taxon>
        <taxon>Anthozoa</taxon>
        <taxon>Hexacorallia</taxon>
        <taxon>Scleractinia</taxon>
        <taxon>Astrocoeniina</taxon>
        <taxon>Pocilloporidae</taxon>
        <taxon>Pocillopora</taxon>
    </lineage>
</organism>
<reference evidence="18 19" key="1">
    <citation type="journal article" date="2018" name="Sci. Rep.">
        <title>Comparative analysis of the Pocillopora damicornis genome highlights role of immune system in coral evolution.</title>
        <authorList>
            <person name="Cunning R."/>
            <person name="Bay R.A."/>
            <person name="Gillette P."/>
            <person name="Baker A.C."/>
            <person name="Traylor-Knowles N."/>
        </authorList>
    </citation>
    <scope>NUCLEOTIDE SEQUENCE [LARGE SCALE GENOMIC DNA]</scope>
    <source>
        <strain evidence="18">RSMAS</strain>
        <tissue evidence="18">Whole animal</tissue>
    </source>
</reference>
<keyword evidence="15" id="KW-0449">Lipoprotein</keyword>
<evidence type="ECO:0000256" key="15">
    <source>
        <dbReference type="ARBA" id="ARBA00023288"/>
    </source>
</evidence>
<dbReference type="GO" id="GO:0005509">
    <property type="term" value="F:calcium ion binding"/>
    <property type="evidence" value="ECO:0007669"/>
    <property type="project" value="InterPro"/>
</dbReference>
<keyword evidence="10" id="KW-0677">Repeat</keyword>
<keyword evidence="12" id="KW-0653">Protein transport</keyword>
<dbReference type="EMBL" id="RCHS01000100">
    <property type="protein sequence ID" value="RMX60835.1"/>
    <property type="molecule type" value="Genomic_DNA"/>
</dbReference>
<sequence length="211" mass="24548">MQTGRRKINFQQEESFIMGLKSSILLHEEDIEELHNETGFSPNQIRRLYSRFKSLDKATKGTISREDFMRIPELAINPIGERIIDAFFMNEESKESGEETCNFRQFVRTLAHFRPYEPSKENPLNTREKKLQFTFKIYDLDNDGKISKDDLMQVLHMMVGRNISDEQLGGIADRAISDADLDKDGVISFEELKRVLENVDMNSKMSIRFLA</sequence>
<dbReference type="GO" id="GO:0005737">
    <property type="term" value="C:cytoplasm"/>
    <property type="evidence" value="ECO:0007669"/>
    <property type="project" value="UniProtKB-SubCell"/>
</dbReference>
<dbReference type="PANTHER" id="PTHR46002">
    <property type="entry name" value="EG:114D9.1 PROTEIN-RELATED"/>
    <property type="match status" value="1"/>
</dbReference>
<dbReference type="SUPFAM" id="SSF47473">
    <property type="entry name" value="EF-hand"/>
    <property type="match status" value="1"/>
</dbReference>
<dbReference type="PROSITE" id="PS50222">
    <property type="entry name" value="EF_HAND_2"/>
    <property type="match status" value="3"/>
</dbReference>
<comment type="subcellular location">
    <subcellularLocation>
        <location evidence="2">Cell membrane</location>
    </subcellularLocation>
    <subcellularLocation>
        <location evidence="3">Cytoplasm</location>
    </subcellularLocation>
    <subcellularLocation>
        <location evidence="1">Nucleus</location>
    </subcellularLocation>
</comment>
<dbReference type="GO" id="GO:0005634">
    <property type="term" value="C:nucleus"/>
    <property type="evidence" value="ECO:0007669"/>
    <property type="project" value="UniProtKB-SubCell"/>
</dbReference>
<keyword evidence="6" id="KW-0963">Cytoplasm</keyword>
<keyword evidence="4" id="KW-0813">Transport</keyword>
<feature type="domain" description="EF-hand" evidence="17">
    <location>
        <begin position="126"/>
        <end position="161"/>
    </location>
</feature>
<dbReference type="InterPro" id="IPR002048">
    <property type="entry name" value="EF_hand_dom"/>
</dbReference>
<evidence type="ECO:0000259" key="17">
    <source>
        <dbReference type="PROSITE" id="PS50222"/>
    </source>
</evidence>
<evidence type="ECO:0000313" key="18">
    <source>
        <dbReference type="EMBL" id="RMX60835.1"/>
    </source>
</evidence>
<keyword evidence="19" id="KW-1185">Reference proteome</keyword>
<comment type="caution">
    <text evidence="18">The sequence shown here is derived from an EMBL/GenBank/DDBJ whole genome shotgun (WGS) entry which is preliminary data.</text>
</comment>
<dbReference type="SMART" id="SM00054">
    <property type="entry name" value="EFh"/>
    <property type="match status" value="2"/>
</dbReference>
<dbReference type="InterPro" id="IPR018247">
    <property type="entry name" value="EF_Hand_1_Ca_BS"/>
</dbReference>
<dbReference type="GO" id="GO:0015031">
    <property type="term" value="P:protein transport"/>
    <property type="evidence" value="ECO:0007669"/>
    <property type="project" value="UniProtKB-KW"/>
</dbReference>
<dbReference type="CDD" id="cd00051">
    <property type="entry name" value="EFh"/>
    <property type="match status" value="1"/>
</dbReference>
<evidence type="ECO:0000256" key="14">
    <source>
        <dbReference type="ARBA" id="ARBA00023242"/>
    </source>
</evidence>
<evidence type="ECO:0000256" key="10">
    <source>
        <dbReference type="ARBA" id="ARBA00022737"/>
    </source>
</evidence>
<evidence type="ECO:0000256" key="8">
    <source>
        <dbReference type="ARBA" id="ARBA00022707"/>
    </source>
</evidence>
<evidence type="ECO:0000256" key="9">
    <source>
        <dbReference type="ARBA" id="ARBA00022723"/>
    </source>
</evidence>
<dbReference type="Pfam" id="PF13499">
    <property type="entry name" value="EF-hand_7"/>
    <property type="match status" value="1"/>
</dbReference>
<keyword evidence="8" id="KW-0519">Myristate</keyword>
<dbReference type="PROSITE" id="PS00018">
    <property type="entry name" value="EF_HAND_1"/>
    <property type="match status" value="2"/>
</dbReference>
<keyword evidence="13" id="KW-0472">Membrane</keyword>
<dbReference type="OrthoDB" id="191686at2759"/>
<evidence type="ECO:0000256" key="6">
    <source>
        <dbReference type="ARBA" id="ARBA00022490"/>
    </source>
</evidence>
<evidence type="ECO:0000256" key="2">
    <source>
        <dbReference type="ARBA" id="ARBA00004236"/>
    </source>
</evidence>
<protein>
    <recommendedName>
        <fullName evidence="17">EF-hand domain-containing protein</fullName>
    </recommendedName>
</protein>
<evidence type="ECO:0000256" key="5">
    <source>
        <dbReference type="ARBA" id="ARBA00022475"/>
    </source>
</evidence>
<feature type="domain" description="EF-hand" evidence="17">
    <location>
        <begin position="167"/>
        <end position="202"/>
    </location>
</feature>
<evidence type="ECO:0000256" key="7">
    <source>
        <dbReference type="ARBA" id="ARBA00022553"/>
    </source>
</evidence>
<keyword evidence="9" id="KW-0479">Metal-binding</keyword>
<evidence type="ECO:0000256" key="1">
    <source>
        <dbReference type="ARBA" id="ARBA00004123"/>
    </source>
</evidence>
<evidence type="ECO:0000256" key="12">
    <source>
        <dbReference type="ARBA" id="ARBA00022927"/>
    </source>
</evidence>
<evidence type="ECO:0000256" key="4">
    <source>
        <dbReference type="ARBA" id="ARBA00022448"/>
    </source>
</evidence>
<gene>
    <name evidence="18" type="ORF">pdam_00007803</name>
</gene>
<keyword evidence="14" id="KW-0539">Nucleus</keyword>
<evidence type="ECO:0000313" key="19">
    <source>
        <dbReference type="Proteomes" id="UP000275408"/>
    </source>
</evidence>
<dbReference type="Proteomes" id="UP000275408">
    <property type="component" value="Unassembled WGS sequence"/>
</dbReference>
<keyword evidence="5" id="KW-1003">Cell membrane</keyword>
<name>A0A3M6V4K5_POCDA</name>
<feature type="domain" description="EF-hand" evidence="17">
    <location>
        <begin position="43"/>
        <end position="78"/>
    </location>
</feature>
<keyword evidence="7" id="KW-0597">Phosphoprotein</keyword>
<dbReference type="InterPro" id="IPR011992">
    <property type="entry name" value="EF-hand-dom_pair"/>
</dbReference>
<dbReference type="STRING" id="46731.A0A3M6V4K5"/>
<evidence type="ECO:0000256" key="11">
    <source>
        <dbReference type="ARBA" id="ARBA00022837"/>
    </source>
</evidence>
<comment type="similarity">
    <text evidence="16">Belongs to the calcineurin regulatory subunit family. CHP subfamily.</text>
</comment>
<proteinExistence type="inferred from homology"/>
<dbReference type="Gene3D" id="1.10.238.10">
    <property type="entry name" value="EF-hand"/>
    <property type="match status" value="1"/>
</dbReference>